<reference evidence="2" key="1">
    <citation type="journal article" date="2019" name="Int. J. Syst. Evol. Microbiol.">
        <title>The Global Catalogue of Microorganisms (GCM) 10K type strain sequencing project: providing services to taxonomists for standard genome sequencing and annotation.</title>
        <authorList>
            <consortium name="The Broad Institute Genomics Platform"/>
            <consortium name="The Broad Institute Genome Sequencing Center for Infectious Disease"/>
            <person name="Wu L."/>
            <person name="Ma J."/>
        </authorList>
    </citation>
    <scope>NUCLEOTIDE SEQUENCE [LARGE SCALE GENOMIC DNA]</scope>
    <source>
        <strain evidence="2">CGMCC 1.15103</strain>
    </source>
</reference>
<gene>
    <name evidence="1" type="ORF">GCM10011400_03590</name>
</gene>
<proteinExistence type="predicted"/>
<evidence type="ECO:0000313" key="1">
    <source>
        <dbReference type="EMBL" id="GGC20539.1"/>
    </source>
</evidence>
<protein>
    <submittedName>
        <fullName evidence="1">Uncharacterized protein</fullName>
    </submittedName>
</protein>
<name>A0ABQ1L736_9BURK</name>
<organism evidence="1 2">
    <name type="scientific">Paraburkholderia caffeinilytica</name>
    <dbReference type="NCBI Taxonomy" id="1761016"/>
    <lineage>
        <taxon>Bacteria</taxon>
        <taxon>Pseudomonadati</taxon>
        <taxon>Pseudomonadota</taxon>
        <taxon>Betaproteobacteria</taxon>
        <taxon>Burkholderiales</taxon>
        <taxon>Burkholderiaceae</taxon>
        <taxon>Paraburkholderia</taxon>
    </lineage>
</organism>
<evidence type="ECO:0000313" key="2">
    <source>
        <dbReference type="Proteomes" id="UP000602004"/>
    </source>
</evidence>
<keyword evidence="2" id="KW-1185">Reference proteome</keyword>
<accession>A0ABQ1L736</accession>
<sequence length="103" mass="10633">MATYDAGGTLSARRARATCSPGDFFPGAALCPSGASQAASPHTRAPLNLFRMALPAPCRAALTVVLPGAQAAHPIGPLWHGRFPLVQHGAPSSRSFSDVRPDT</sequence>
<comment type="caution">
    <text evidence="1">The sequence shown here is derived from an EMBL/GenBank/DDBJ whole genome shotgun (WGS) entry which is preliminary data.</text>
</comment>
<dbReference type="Proteomes" id="UP000602004">
    <property type="component" value="Unassembled WGS sequence"/>
</dbReference>
<dbReference type="EMBL" id="BMHL01000001">
    <property type="protein sequence ID" value="GGC20539.1"/>
    <property type="molecule type" value="Genomic_DNA"/>
</dbReference>